<sequence>MKKELSKTLPNGMKVIFVEKPAAHHSYIQVSVPYGSTTRLEWQGKPVLSGMAHFIEHMMFQSNEEDISKFFVERQASINAYTTTTMTTYTVLATGDIHPLVDYLGQMLLQPRWTDADVAHERNIILQEQEMYEDDVYSVLTQMSLTGLFPGQAMAVDITGSKKDVAKMTLKQVEAVQAMMYQPEQLTWVITGPFQAEQLYRVMCEQSKTWLRPTRDGEVGYISSPEVVLDGKGATTTMPIQLPKFALGLKWQAQRTRGAAYIKAVLTRQLLTDVILSPLSQTYTRLYAEGIIDESFSSHFVYEDAYSYLLLMGTGDEKSVRALTASLTMSAIKNCFDPYVFDCAKRELIGTLVTMTDDYEAYSEWLVENQLKEADAAIFLTIIRQISLNDLTILAEELFGNPTPLLFMIKGQK</sequence>
<feature type="domain" description="Peptidase M16 N-terminal" evidence="1">
    <location>
        <begin position="14"/>
        <end position="143"/>
    </location>
</feature>
<evidence type="ECO:0000313" key="2">
    <source>
        <dbReference type="EMBL" id="EUJ37012.1"/>
    </source>
</evidence>
<accession>W7CJ60</accession>
<dbReference type="Proteomes" id="UP000019243">
    <property type="component" value="Unassembled WGS sequence"/>
</dbReference>
<evidence type="ECO:0000259" key="1">
    <source>
        <dbReference type="Pfam" id="PF00675"/>
    </source>
</evidence>
<dbReference type="Gene3D" id="3.30.830.10">
    <property type="entry name" value="Metalloenzyme, LuxS/M16 peptidase-like"/>
    <property type="match status" value="2"/>
</dbReference>
<dbReference type="GO" id="GO:0046872">
    <property type="term" value="F:metal ion binding"/>
    <property type="evidence" value="ECO:0007669"/>
    <property type="project" value="InterPro"/>
</dbReference>
<proteinExistence type="predicted"/>
<dbReference type="InterPro" id="IPR011249">
    <property type="entry name" value="Metalloenz_LuxS/M16"/>
</dbReference>
<dbReference type="InterPro" id="IPR011765">
    <property type="entry name" value="Pept_M16_N"/>
</dbReference>
<dbReference type="PANTHER" id="PTHR11851:SF134">
    <property type="entry name" value="ZINC-DEPENDENT PROTEASE"/>
    <property type="match status" value="1"/>
</dbReference>
<comment type="caution">
    <text evidence="2">The sequence shown here is derived from an EMBL/GenBank/DDBJ whole genome shotgun (WGS) entry which is preliminary data.</text>
</comment>
<protein>
    <submittedName>
        <fullName evidence="2">M16 family peptidase</fullName>
    </submittedName>
</protein>
<gene>
    <name evidence="2" type="ORF">BCAMP_10480</name>
</gene>
<reference evidence="2 3" key="1">
    <citation type="submission" date="2012-12" db="EMBL/GenBank/DDBJ databases">
        <title>Novel taxa of Listeriaceae from agricultural environments in the United States.</title>
        <authorList>
            <person name="den Bakker H.C."/>
            <person name="Allred A."/>
            <person name="Warchocki S."/>
            <person name="Wright E.M."/>
            <person name="Burrell A."/>
            <person name="Nightingale K.K."/>
            <person name="Kephart D."/>
            <person name="Wiedmann M."/>
        </authorList>
    </citation>
    <scope>NUCLEOTIDE SEQUENCE [LARGE SCALE GENOMIC DNA]</scope>
    <source>
        <strain evidence="2 3">FSL F6-1037</strain>
    </source>
</reference>
<name>W7CJ60_9LIST</name>
<dbReference type="SUPFAM" id="SSF63411">
    <property type="entry name" value="LuxS/MPP-like metallohydrolase"/>
    <property type="match status" value="1"/>
</dbReference>
<evidence type="ECO:0000313" key="3">
    <source>
        <dbReference type="Proteomes" id="UP000019243"/>
    </source>
</evidence>
<dbReference type="OrthoDB" id="9811314at2"/>
<keyword evidence="3" id="KW-1185">Reference proteome</keyword>
<dbReference type="PANTHER" id="PTHR11851">
    <property type="entry name" value="METALLOPROTEASE"/>
    <property type="match status" value="1"/>
</dbReference>
<dbReference type="EMBL" id="AODH01000044">
    <property type="protein sequence ID" value="EUJ37012.1"/>
    <property type="molecule type" value="Genomic_DNA"/>
</dbReference>
<dbReference type="InterPro" id="IPR050361">
    <property type="entry name" value="MPP/UQCRC_Complex"/>
</dbReference>
<dbReference type="Pfam" id="PF00675">
    <property type="entry name" value="Peptidase_M16"/>
    <property type="match status" value="1"/>
</dbReference>
<dbReference type="STRING" id="1265861.BCAMP_10480"/>
<dbReference type="AlphaFoldDB" id="W7CJ60"/>
<dbReference type="RefSeq" id="WP_035315277.1">
    <property type="nucleotide sequence ID" value="NZ_AODH01000044.1"/>
</dbReference>
<organism evidence="2 3">
    <name type="scientific">Brochothrix campestris FSL F6-1037</name>
    <dbReference type="NCBI Taxonomy" id="1265861"/>
    <lineage>
        <taxon>Bacteria</taxon>
        <taxon>Bacillati</taxon>
        <taxon>Bacillota</taxon>
        <taxon>Bacilli</taxon>
        <taxon>Bacillales</taxon>
        <taxon>Listeriaceae</taxon>
        <taxon>Brochothrix</taxon>
    </lineage>
</organism>